<feature type="region of interest" description="Disordered" evidence="12">
    <location>
        <begin position="215"/>
        <end position="276"/>
    </location>
</feature>
<dbReference type="PROSITE" id="PS51163">
    <property type="entry name" value="YRDC"/>
    <property type="match status" value="1"/>
</dbReference>
<evidence type="ECO:0000256" key="8">
    <source>
        <dbReference type="ARBA" id="ARBA00022741"/>
    </source>
</evidence>
<keyword evidence="8" id="KW-0547">Nucleotide-binding</keyword>
<comment type="similarity">
    <text evidence="2">Belongs to the SUA5 family.</text>
</comment>
<keyword evidence="9" id="KW-0067">ATP-binding</keyword>
<feature type="domain" description="YrdC-like" evidence="13">
    <location>
        <begin position="14"/>
        <end position="199"/>
    </location>
</feature>
<dbReference type="GO" id="GO:0000049">
    <property type="term" value="F:tRNA binding"/>
    <property type="evidence" value="ECO:0007669"/>
    <property type="project" value="TreeGrafter"/>
</dbReference>
<evidence type="ECO:0000313" key="14">
    <source>
        <dbReference type="EMBL" id="TQJ13910.1"/>
    </source>
</evidence>
<evidence type="ECO:0000256" key="10">
    <source>
        <dbReference type="ARBA" id="ARBA00029774"/>
    </source>
</evidence>
<feature type="compositionally biased region" description="Basic and acidic residues" evidence="12">
    <location>
        <begin position="232"/>
        <end position="276"/>
    </location>
</feature>
<evidence type="ECO:0000256" key="7">
    <source>
        <dbReference type="ARBA" id="ARBA00022695"/>
    </source>
</evidence>
<dbReference type="GO" id="GO:0005737">
    <property type="term" value="C:cytoplasm"/>
    <property type="evidence" value="ECO:0007669"/>
    <property type="project" value="UniProtKB-SubCell"/>
</dbReference>
<keyword evidence="7" id="KW-0548">Nucleotidyltransferase</keyword>
<protein>
    <recommendedName>
        <fullName evidence="10">L-threonylcarbamoyladenylate synthase</fullName>
        <ecNumber evidence="3">2.7.7.87</ecNumber>
    </recommendedName>
    <alternativeName>
        <fullName evidence="10">L-threonylcarbamoyladenylate synthase</fullName>
    </alternativeName>
</protein>
<proteinExistence type="inferred from homology"/>
<dbReference type="PANTHER" id="PTHR17490:SF16">
    <property type="entry name" value="THREONYLCARBAMOYL-AMP SYNTHASE"/>
    <property type="match status" value="1"/>
</dbReference>
<dbReference type="RefSeq" id="WP_141927870.1">
    <property type="nucleotide sequence ID" value="NZ_BAABCI010000002.1"/>
</dbReference>
<evidence type="ECO:0000256" key="4">
    <source>
        <dbReference type="ARBA" id="ARBA00022490"/>
    </source>
</evidence>
<dbReference type="Gene3D" id="3.90.870.10">
    <property type="entry name" value="DHBP synthase"/>
    <property type="match status" value="1"/>
</dbReference>
<dbReference type="Proteomes" id="UP000320806">
    <property type="component" value="Unassembled WGS sequence"/>
</dbReference>
<keyword evidence="6" id="KW-0819">tRNA processing</keyword>
<dbReference type="EMBL" id="VFMO01000001">
    <property type="protein sequence ID" value="TQJ13910.1"/>
    <property type="molecule type" value="Genomic_DNA"/>
</dbReference>
<dbReference type="InterPro" id="IPR050156">
    <property type="entry name" value="TC-AMP_synthase_SUA5"/>
</dbReference>
<comment type="catalytic activity">
    <reaction evidence="11">
        <text>L-threonine + hydrogencarbonate + ATP = L-threonylcarbamoyladenylate + diphosphate + H2O</text>
        <dbReference type="Rhea" id="RHEA:36407"/>
        <dbReference type="ChEBI" id="CHEBI:15377"/>
        <dbReference type="ChEBI" id="CHEBI:17544"/>
        <dbReference type="ChEBI" id="CHEBI:30616"/>
        <dbReference type="ChEBI" id="CHEBI:33019"/>
        <dbReference type="ChEBI" id="CHEBI:57926"/>
        <dbReference type="ChEBI" id="CHEBI:73682"/>
        <dbReference type="EC" id="2.7.7.87"/>
    </reaction>
</comment>
<dbReference type="EC" id="2.7.7.87" evidence="3"/>
<evidence type="ECO:0000256" key="3">
    <source>
        <dbReference type="ARBA" id="ARBA00012584"/>
    </source>
</evidence>
<comment type="caution">
    <text evidence="14">The sequence shown here is derived from an EMBL/GenBank/DDBJ whole genome shotgun (WGS) entry which is preliminary data.</text>
</comment>
<evidence type="ECO:0000256" key="11">
    <source>
        <dbReference type="ARBA" id="ARBA00048366"/>
    </source>
</evidence>
<organism evidence="14 15">
    <name type="scientific">Yimella lutea</name>
    <dbReference type="NCBI Taxonomy" id="587872"/>
    <lineage>
        <taxon>Bacteria</taxon>
        <taxon>Bacillati</taxon>
        <taxon>Actinomycetota</taxon>
        <taxon>Actinomycetes</taxon>
        <taxon>Micrococcales</taxon>
        <taxon>Dermacoccaceae</taxon>
        <taxon>Yimella</taxon>
    </lineage>
</organism>
<evidence type="ECO:0000313" key="15">
    <source>
        <dbReference type="Proteomes" id="UP000320806"/>
    </source>
</evidence>
<dbReference type="GO" id="GO:0006450">
    <property type="term" value="P:regulation of translational fidelity"/>
    <property type="evidence" value="ECO:0007669"/>
    <property type="project" value="TreeGrafter"/>
</dbReference>
<dbReference type="PANTHER" id="PTHR17490">
    <property type="entry name" value="SUA5"/>
    <property type="match status" value="1"/>
</dbReference>
<evidence type="ECO:0000256" key="2">
    <source>
        <dbReference type="ARBA" id="ARBA00007663"/>
    </source>
</evidence>
<dbReference type="NCBIfam" id="TIGR00057">
    <property type="entry name" value="L-threonylcarbamoyladenylate synthase"/>
    <property type="match status" value="1"/>
</dbReference>
<dbReference type="AlphaFoldDB" id="A0A542EF43"/>
<dbReference type="GO" id="GO:0003725">
    <property type="term" value="F:double-stranded RNA binding"/>
    <property type="evidence" value="ECO:0007669"/>
    <property type="project" value="InterPro"/>
</dbReference>
<evidence type="ECO:0000256" key="12">
    <source>
        <dbReference type="SAM" id="MobiDB-lite"/>
    </source>
</evidence>
<keyword evidence="15" id="KW-1185">Reference proteome</keyword>
<evidence type="ECO:0000256" key="9">
    <source>
        <dbReference type="ARBA" id="ARBA00022840"/>
    </source>
</evidence>
<dbReference type="GO" id="GO:0061710">
    <property type="term" value="F:L-threonylcarbamoyladenylate synthase"/>
    <property type="evidence" value="ECO:0007669"/>
    <property type="project" value="UniProtKB-EC"/>
</dbReference>
<reference evidence="14 15" key="1">
    <citation type="submission" date="2019-06" db="EMBL/GenBank/DDBJ databases">
        <title>Sequencing the genomes of 1000 actinobacteria strains.</title>
        <authorList>
            <person name="Klenk H.-P."/>
        </authorList>
    </citation>
    <scope>NUCLEOTIDE SEQUENCE [LARGE SCALE GENOMIC DNA]</scope>
    <source>
        <strain evidence="14 15">DSM 19828</strain>
    </source>
</reference>
<dbReference type="Pfam" id="PF01300">
    <property type="entry name" value="Sua5_yciO_yrdC"/>
    <property type="match status" value="1"/>
</dbReference>
<dbReference type="SUPFAM" id="SSF55821">
    <property type="entry name" value="YrdC/RibB"/>
    <property type="match status" value="1"/>
</dbReference>
<dbReference type="GO" id="GO:0008033">
    <property type="term" value="P:tRNA processing"/>
    <property type="evidence" value="ECO:0007669"/>
    <property type="project" value="UniProtKB-KW"/>
</dbReference>
<name>A0A542EF43_9MICO</name>
<gene>
    <name evidence="14" type="ORF">FB459_1347</name>
</gene>
<evidence type="ECO:0000256" key="6">
    <source>
        <dbReference type="ARBA" id="ARBA00022694"/>
    </source>
</evidence>
<evidence type="ECO:0000259" key="13">
    <source>
        <dbReference type="PROSITE" id="PS51163"/>
    </source>
</evidence>
<comment type="subcellular location">
    <subcellularLocation>
        <location evidence="1">Cytoplasm</location>
    </subcellularLocation>
</comment>
<dbReference type="InterPro" id="IPR017945">
    <property type="entry name" value="DHBP_synth_RibB-like_a/b_dom"/>
</dbReference>
<dbReference type="GO" id="GO:0005524">
    <property type="term" value="F:ATP binding"/>
    <property type="evidence" value="ECO:0007669"/>
    <property type="project" value="UniProtKB-KW"/>
</dbReference>
<dbReference type="OrthoDB" id="9814580at2"/>
<accession>A0A542EF43</accession>
<keyword evidence="4" id="KW-0963">Cytoplasm</keyword>
<evidence type="ECO:0000256" key="1">
    <source>
        <dbReference type="ARBA" id="ARBA00004496"/>
    </source>
</evidence>
<dbReference type="InterPro" id="IPR006070">
    <property type="entry name" value="Sua5-like_dom"/>
</dbReference>
<keyword evidence="5" id="KW-0808">Transferase</keyword>
<sequence>MSPVFDLATEQGRSEGIAKAVEAARMGQCVVLPTDTVYGIGTDAFSASGVDALLNAKGRGREMPPPVLIADPAAVDGLATAVPSYARRLIEAFWPGGLTLVLRAQPSLAWDLGDTNGTVALRIPDDEFAKDLLSQVGPMAVSSANRTGQPTITTIAEAGFAFGPSVEVYLDAGTREGGTPSTILDCTKADPELLREGAISAEQLREVLGSVELVDPNAGFSEEPDPSVDPETGERIPEHTDDRPIDLAKHDDDAEREQSEDLRELPDDRPQDPTTR</sequence>
<evidence type="ECO:0000256" key="5">
    <source>
        <dbReference type="ARBA" id="ARBA00022679"/>
    </source>
</evidence>